<keyword evidence="3" id="KW-0996">Nickel insertion</keyword>
<sequence length="283" mass="30244">MRDFLQPASSLAPPAPPWHASLQLRFAADADGATTRLTGRAHAGPLRVQKALYPEGARTCHVIVVHPPGGVVGGDQLEIGMRLGAGSRVFATTPGAAKWYRAQAGAARQEVRLQAGEGAALEWLPQESIFYDGARVELGHEVELGAQACYIGSEILCFGRRAMGEAFTRGHVVQRTRIRQAGRLVWHEQGRLDADAIASPLGMGGRSVCATLLAVGRPLPAPALAALRAEVPGLALSQVKSVLVARHLGDDSERARGAMLRVWQAVRPHLLGVEARPPRIWNT</sequence>
<evidence type="ECO:0000313" key="4">
    <source>
        <dbReference type="EMBL" id="MCS0591996.1"/>
    </source>
</evidence>
<dbReference type="RefSeq" id="WP_258847755.1">
    <property type="nucleotide sequence ID" value="NZ_JANUGX010000034.1"/>
</dbReference>
<evidence type="ECO:0000313" key="5">
    <source>
        <dbReference type="Proteomes" id="UP001205560"/>
    </source>
</evidence>
<comment type="similarity">
    <text evidence="1 3">Belongs to the UreD family.</text>
</comment>
<dbReference type="PANTHER" id="PTHR33643:SF1">
    <property type="entry name" value="UREASE ACCESSORY PROTEIN D"/>
    <property type="match status" value="1"/>
</dbReference>
<evidence type="ECO:0000256" key="3">
    <source>
        <dbReference type="HAMAP-Rule" id="MF_01384"/>
    </source>
</evidence>
<accession>A0ABT2ACS5</accession>
<organism evidence="4 5">
    <name type="scientific">Massilia norwichensis</name>
    <dbReference type="NCBI Taxonomy" id="1442366"/>
    <lineage>
        <taxon>Bacteria</taxon>
        <taxon>Pseudomonadati</taxon>
        <taxon>Pseudomonadota</taxon>
        <taxon>Betaproteobacteria</taxon>
        <taxon>Burkholderiales</taxon>
        <taxon>Oxalobacteraceae</taxon>
        <taxon>Telluria group</taxon>
        <taxon>Massilia</taxon>
    </lineage>
</organism>
<name>A0ABT2ACS5_9BURK</name>
<dbReference type="InterPro" id="IPR002669">
    <property type="entry name" value="UreD"/>
</dbReference>
<keyword evidence="5" id="KW-1185">Reference proteome</keyword>
<protein>
    <recommendedName>
        <fullName evidence="3">Urease accessory protein UreD</fullName>
    </recommendedName>
</protein>
<dbReference type="HAMAP" id="MF_01384">
    <property type="entry name" value="UreD"/>
    <property type="match status" value="1"/>
</dbReference>
<gene>
    <name evidence="3" type="primary">ureD</name>
    <name evidence="4" type="ORF">NX782_22655</name>
</gene>
<dbReference type="PANTHER" id="PTHR33643">
    <property type="entry name" value="UREASE ACCESSORY PROTEIN D"/>
    <property type="match status" value="1"/>
</dbReference>
<comment type="subcellular location">
    <subcellularLocation>
        <location evidence="3">Cytoplasm</location>
    </subcellularLocation>
</comment>
<dbReference type="Proteomes" id="UP001205560">
    <property type="component" value="Unassembled WGS sequence"/>
</dbReference>
<evidence type="ECO:0000256" key="2">
    <source>
        <dbReference type="ARBA" id="ARBA00023186"/>
    </source>
</evidence>
<reference evidence="4 5" key="1">
    <citation type="submission" date="2022-08" db="EMBL/GenBank/DDBJ databases">
        <title>Reclassification of Massilia species as members of the genera Telluria, Duganella, Pseudoduganella, Mokoshia gen. nov. and Zemynaea gen. nov. using orthogonal and non-orthogonal genome-based approaches.</title>
        <authorList>
            <person name="Bowman J.P."/>
        </authorList>
    </citation>
    <scope>NUCLEOTIDE SEQUENCE [LARGE SCALE GENOMIC DNA]</scope>
    <source>
        <strain evidence="4 5">LMG 28164</strain>
    </source>
</reference>
<dbReference type="Pfam" id="PF01774">
    <property type="entry name" value="UreD"/>
    <property type="match status" value="1"/>
</dbReference>
<keyword evidence="3" id="KW-0963">Cytoplasm</keyword>
<evidence type="ECO:0000256" key="1">
    <source>
        <dbReference type="ARBA" id="ARBA00007177"/>
    </source>
</evidence>
<keyword evidence="2 3" id="KW-0143">Chaperone</keyword>
<comment type="caution">
    <text evidence="4">The sequence shown here is derived from an EMBL/GenBank/DDBJ whole genome shotgun (WGS) entry which is preliminary data.</text>
</comment>
<dbReference type="EMBL" id="JANUGX010000034">
    <property type="protein sequence ID" value="MCS0591996.1"/>
    <property type="molecule type" value="Genomic_DNA"/>
</dbReference>
<comment type="subunit">
    <text evidence="3">UreD, UreF and UreG form a complex that acts as a GTP-hydrolysis-dependent molecular chaperone, activating the urease apoprotein by helping to assemble the nickel containing metallocenter of UreC. The UreE protein probably delivers the nickel.</text>
</comment>
<comment type="function">
    <text evidence="3">Required for maturation of urease via the functional incorporation of the urease nickel metallocenter.</text>
</comment>
<proteinExistence type="inferred from homology"/>